<evidence type="ECO:0000313" key="1">
    <source>
        <dbReference type="Proteomes" id="UP000887565"/>
    </source>
</evidence>
<reference evidence="2" key="1">
    <citation type="submission" date="2022-11" db="UniProtKB">
        <authorList>
            <consortium name="WormBaseParasite"/>
        </authorList>
    </citation>
    <scope>IDENTIFICATION</scope>
</reference>
<dbReference type="WBParaSite" id="nRc.2.0.1.t29817-RA">
    <property type="protein sequence ID" value="nRc.2.0.1.t29817-RA"/>
    <property type="gene ID" value="nRc.2.0.1.g29817"/>
</dbReference>
<evidence type="ECO:0000313" key="2">
    <source>
        <dbReference type="WBParaSite" id="nRc.2.0.1.t29817-RA"/>
    </source>
</evidence>
<organism evidence="1 2">
    <name type="scientific">Romanomermis culicivorax</name>
    <name type="common">Nematode worm</name>
    <dbReference type="NCBI Taxonomy" id="13658"/>
    <lineage>
        <taxon>Eukaryota</taxon>
        <taxon>Metazoa</taxon>
        <taxon>Ecdysozoa</taxon>
        <taxon>Nematoda</taxon>
        <taxon>Enoplea</taxon>
        <taxon>Dorylaimia</taxon>
        <taxon>Mermithida</taxon>
        <taxon>Mermithoidea</taxon>
        <taxon>Mermithidae</taxon>
        <taxon>Romanomermis</taxon>
    </lineage>
</organism>
<name>A0A915JVN3_ROMCU</name>
<proteinExistence type="predicted"/>
<accession>A0A915JVN3</accession>
<sequence>MVRSCIPIATAARKHLRNITCDASKALAITPEIQCPSSGHLLDVLQRRERRDLPKELAEESTTYREARDKILNYCAPDCNLDMLKRDLLDIKQEPDEAATKFLKRNVSTTFLHAEQSLLPLKADELCTTEDNIKESWAMIKEQDMVFQ</sequence>
<dbReference type="AlphaFoldDB" id="A0A915JVN3"/>
<keyword evidence="1" id="KW-1185">Reference proteome</keyword>
<protein>
    <submittedName>
        <fullName evidence="2">Uncharacterized protein</fullName>
    </submittedName>
</protein>
<dbReference type="Proteomes" id="UP000887565">
    <property type="component" value="Unplaced"/>
</dbReference>